<keyword evidence="17" id="KW-1185">Reference proteome</keyword>
<gene>
    <name evidence="16" type="ORF">JCM9140_185</name>
</gene>
<keyword evidence="6" id="KW-0547">Nucleotide-binding</keyword>
<evidence type="ECO:0000256" key="2">
    <source>
        <dbReference type="ARBA" id="ARBA00008531"/>
    </source>
</evidence>
<dbReference type="SMART" id="SM00962">
    <property type="entry name" value="SRP54"/>
    <property type="match status" value="1"/>
</dbReference>
<evidence type="ECO:0000256" key="13">
    <source>
        <dbReference type="NCBIfam" id="TIGR03499"/>
    </source>
</evidence>
<dbReference type="STRING" id="1236970.JCM9140_185"/>
<dbReference type="RefSeq" id="WP_034740993.1">
    <property type="nucleotide sequence ID" value="NZ_BAUT01000001.1"/>
</dbReference>
<evidence type="ECO:0000256" key="9">
    <source>
        <dbReference type="ARBA" id="ARBA00023134"/>
    </source>
</evidence>
<evidence type="ECO:0000259" key="15">
    <source>
        <dbReference type="SMART" id="SM00962"/>
    </source>
</evidence>
<evidence type="ECO:0000313" key="16">
    <source>
        <dbReference type="EMBL" id="GAE24272.1"/>
    </source>
</evidence>
<comment type="subcellular location">
    <subcellularLocation>
        <location evidence="1">Cell membrane</location>
        <topology evidence="1">Peripheral membrane protein</topology>
        <orientation evidence="1">Cytoplasmic side</orientation>
    </subcellularLocation>
</comment>
<dbReference type="CDD" id="cd17873">
    <property type="entry name" value="FlhF"/>
    <property type="match status" value="1"/>
</dbReference>
<dbReference type="InterPro" id="IPR020006">
    <property type="entry name" value="FlhF"/>
</dbReference>
<feature type="domain" description="SRP54-type proteins GTP-binding" evidence="15">
    <location>
        <begin position="191"/>
        <end position="382"/>
    </location>
</feature>
<keyword evidence="11" id="KW-1006">Bacterial flagellum protein export</keyword>
<dbReference type="GO" id="GO:0006614">
    <property type="term" value="P:SRP-dependent cotranslational protein targeting to membrane"/>
    <property type="evidence" value="ECO:0007669"/>
    <property type="project" value="UniProtKB-UniRule"/>
</dbReference>
<dbReference type="PANTHER" id="PTHR43134">
    <property type="entry name" value="SIGNAL RECOGNITION PARTICLE RECEPTOR SUBUNIT ALPHA"/>
    <property type="match status" value="1"/>
</dbReference>
<dbReference type="InterPro" id="IPR027417">
    <property type="entry name" value="P-loop_NTPase"/>
</dbReference>
<evidence type="ECO:0000256" key="1">
    <source>
        <dbReference type="ARBA" id="ARBA00004413"/>
    </source>
</evidence>
<sequence length="387" mass="43950">MKVKKFTANTMHEAMKEIRAQLGNDAVILNSKQIETGGFLGFFTKKQIEVIAAISPPVTKQPRPIRKQTNIDRESVYERAIPSPKSQTKIEEPSQQQLLQEINQLKELVQGITSQGKSKEEYPEPFQKMDNRLKAQGVTDAIRLQVMTDLMKKWNKRSLEERTEAAVTQDLYHHLQRLLTQFDMGGLSFDKKVVNIVGPTGVGKTTTIAKLSAHCVLKKQKKVALITTDTYRIAAVEQLRTYAKILKIPLEVVYTIEDFRKAIQQFKNYDLILVDSAGRNFRNKLYVEELSKIIDFEHDASTYLILSLTSKFEDMKNIINQFDLIPIHQVILTKQDETSTNGAMLNIPLELKKGIAYVTTGQNVPDDIVQASIPYLLDQVLEVKSGE</sequence>
<dbReference type="Gene3D" id="3.40.50.300">
    <property type="entry name" value="P-loop containing nucleotide triphosphate hydrolases"/>
    <property type="match status" value="1"/>
</dbReference>
<comment type="caution">
    <text evidence="16">The sequence shown here is derived from an EMBL/GenBank/DDBJ whole genome shotgun (WGS) entry which is preliminary data.</text>
</comment>
<evidence type="ECO:0000256" key="11">
    <source>
        <dbReference type="ARBA" id="ARBA00023225"/>
    </source>
</evidence>
<dbReference type="FunFam" id="3.40.50.300:FF:000695">
    <property type="entry name" value="Flagellar biosynthesis regulator FlhF"/>
    <property type="match status" value="1"/>
</dbReference>
<reference evidence="16" key="1">
    <citation type="journal article" date="2014" name="Genome Announc.">
        <title>Draft Genome Sequences of Three Alkaliphilic Bacillus Strains, Bacillus wakoensis JCM 9140T, Bacillus akibai JCM 9157T, and Bacillus hemicellulosilyticus JCM 9152T.</title>
        <authorList>
            <person name="Yuki M."/>
            <person name="Oshima K."/>
            <person name="Suda W."/>
            <person name="Oshida Y."/>
            <person name="Kitamura K."/>
            <person name="Iida T."/>
            <person name="Hattori M."/>
            <person name="Ohkuma M."/>
        </authorList>
    </citation>
    <scope>NUCLEOTIDE SEQUENCE [LARGE SCALE GENOMIC DNA]</scope>
    <source>
        <strain evidence="16">JCM 9140</strain>
    </source>
</reference>
<dbReference type="AlphaFoldDB" id="W4PX06"/>
<dbReference type="InterPro" id="IPR000897">
    <property type="entry name" value="SRP54_GTPase_dom"/>
</dbReference>
<evidence type="ECO:0000259" key="14">
    <source>
        <dbReference type="SMART" id="SM00382"/>
    </source>
</evidence>
<dbReference type="GO" id="GO:0005525">
    <property type="term" value="F:GTP binding"/>
    <property type="evidence" value="ECO:0007669"/>
    <property type="project" value="UniProtKB-UniRule"/>
</dbReference>
<comment type="function">
    <text evidence="12">Necessary for flagellar biosynthesis. May be involved in translocation of the flagellum.</text>
</comment>
<comment type="similarity">
    <text evidence="2">Belongs to the GTP-binding SRP family.</text>
</comment>
<evidence type="ECO:0000256" key="7">
    <source>
        <dbReference type="ARBA" id="ARBA00022795"/>
    </source>
</evidence>
<dbReference type="PANTHER" id="PTHR43134:SF3">
    <property type="entry name" value="FLAGELLAR BIOSYNTHESIS PROTEIN FLHF"/>
    <property type="match status" value="1"/>
</dbReference>
<dbReference type="GO" id="GO:0005047">
    <property type="term" value="F:signal recognition particle binding"/>
    <property type="evidence" value="ECO:0007669"/>
    <property type="project" value="TreeGrafter"/>
</dbReference>
<keyword evidence="10" id="KW-0472">Membrane</keyword>
<proteinExistence type="inferred from homology"/>
<protein>
    <recommendedName>
        <fullName evidence="3 13">Flagellar biosynthesis protein FlhF</fullName>
    </recommendedName>
</protein>
<dbReference type="GO" id="GO:0005886">
    <property type="term" value="C:plasma membrane"/>
    <property type="evidence" value="ECO:0007669"/>
    <property type="project" value="UniProtKB-SubCell"/>
</dbReference>
<evidence type="ECO:0000256" key="12">
    <source>
        <dbReference type="ARBA" id="ARBA00025337"/>
    </source>
</evidence>
<dbReference type="Proteomes" id="UP000018890">
    <property type="component" value="Unassembled WGS sequence"/>
</dbReference>
<evidence type="ECO:0000256" key="4">
    <source>
        <dbReference type="ARBA" id="ARBA00022448"/>
    </source>
</evidence>
<dbReference type="NCBIfam" id="TIGR03499">
    <property type="entry name" value="FlhF"/>
    <property type="match status" value="1"/>
</dbReference>
<name>W4PX06_9BACI</name>
<keyword evidence="16" id="KW-0969">Cilium</keyword>
<dbReference type="GO" id="GO:0015031">
    <property type="term" value="P:protein transport"/>
    <property type="evidence" value="ECO:0007669"/>
    <property type="project" value="UniProtKB-KW"/>
</dbReference>
<keyword evidence="8" id="KW-0653">Protein transport</keyword>
<dbReference type="OrthoDB" id="9778554at2"/>
<dbReference type="Gene3D" id="1.20.120.1380">
    <property type="entry name" value="Flagellar FlhF biosynthesis protein, N domain"/>
    <property type="match status" value="1"/>
</dbReference>
<keyword evidence="7" id="KW-1005">Bacterial flagellum biogenesis</keyword>
<evidence type="ECO:0000256" key="5">
    <source>
        <dbReference type="ARBA" id="ARBA00022475"/>
    </source>
</evidence>
<dbReference type="InterPro" id="IPR047040">
    <property type="entry name" value="FlhF__GTPase_dom"/>
</dbReference>
<evidence type="ECO:0000256" key="6">
    <source>
        <dbReference type="ARBA" id="ARBA00022741"/>
    </source>
</evidence>
<dbReference type="Pfam" id="PF00448">
    <property type="entry name" value="SRP54"/>
    <property type="match status" value="1"/>
</dbReference>
<dbReference type="SUPFAM" id="SSF52540">
    <property type="entry name" value="P-loop containing nucleoside triphosphate hydrolases"/>
    <property type="match status" value="1"/>
</dbReference>
<organism evidence="16 17">
    <name type="scientific">Halalkalibacter wakoensis JCM 9140</name>
    <dbReference type="NCBI Taxonomy" id="1236970"/>
    <lineage>
        <taxon>Bacteria</taxon>
        <taxon>Bacillati</taxon>
        <taxon>Bacillota</taxon>
        <taxon>Bacilli</taxon>
        <taxon>Bacillales</taxon>
        <taxon>Bacillaceae</taxon>
        <taxon>Halalkalibacter</taxon>
    </lineage>
</organism>
<evidence type="ECO:0000256" key="8">
    <source>
        <dbReference type="ARBA" id="ARBA00022927"/>
    </source>
</evidence>
<keyword evidence="16" id="KW-0282">Flagellum</keyword>
<keyword evidence="4" id="KW-0813">Transport</keyword>
<feature type="domain" description="AAA+ ATPase" evidence="14">
    <location>
        <begin position="190"/>
        <end position="387"/>
    </location>
</feature>
<keyword evidence="16" id="KW-0966">Cell projection</keyword>
<evidence type="ECO:0000256" key="10">
    <source>
        <dbReference type="ARBA" id="ARBA00023136"/>
    </source>
</evidence>
<dbReference type="SMART" id="SM00382">
    <property type="entry name" value="AAA"/>
    <property type="match status" value="1"/>
</dbReference>
<evidence type="ECO:0000313" key="17">
    <source>
        <dbReference type="Proteomes" id="UP000018890"/>
    </source>
</evidence>
<dbReference type="EMBL" id="BAUT01000001">
    <property type="protein sequence ID" value="GAE24272.1"/>
    <property type="molecule type" value="Genomic_DNA"/>
</dbReference>
<dbReference type="GO" id="GO:0003924">
    <property type="term" value="F:GTPase activity"/>
    <property type="evidence" value="ECO:0007669"/>
    <property type="project" value="UniProtKB-UniRule"/>
</dbReference>
<accession>W4PX06</accession>
<keyword evidence="5" id="KW-1003">Cell membrane</keyword>
<dbReference type="GO" id="GO:0044781">
    <property type="term" value="P:bacterial-type flagellum organization"/>
    <property type="evidence" value="ECO:0007669"/>
    <property type="project" value="UniProtKB-UniRule"/>
</dbReference>
<keyword evidence="9" id="KW-0342">GTP-binding</keyword>
<dbReference type="InterPro" id="IPR003593">
    <property type="entry name" value="AAA+_ATPase"/>
</dbReference>
<evidence type="ECO:0000256" key="3">
    <source>
        <dbReference type="ARBA" id="ARBA00014919"/>
    </source>
</evidence>